<keyword evidence="2" id="KW-0732">Signal</keyword>
<dbReference type="STRING" id="1150864.MILUP08_44112"/>
<keyword evidence="4" id="KW-1185">Reference proteome</keyword>
<name>I0L5U7_9ACTN</name>
<evidence type="ECO:0000313" key="3">
    <source>
        <dbReference type="EMBL" id="CCH19194.1"/>
    </source>
</evidence>
<accession>I0L5U7</accession>
<dbReference type="RefSeq" id="WP_007461117.1">
    <property type="nucleotide sequence ID" value="NZ_HF570108.1"/>
</dbReference>
<feature type="chain" id="PRO_5038944224" description="EfeO-type cupredoxin-like domain-containing protein" evidence="2">
    <location>
        <begin position="30"/>
        <end position="161"/>
    </location>
</feature>
<dbReference type="AlphaFoldDB" id="I0L5U7"/>
<feature type="signal peptide" evidence="2">
    <location>
        <begin position="1"/>
        <end position="29"/>
    </location>
</feature>
<protein>
    <recommendedName>
        <fullName evidence="5">EfeO-type cupredoxin-like domain-containing protein</fullName>
    </recommendedName>
</protein>
<reference evidence="4" key="1">
    <citation type="journal article" date="2012" name="J. Bacteriol.">
        <title>Genome Sequence of Micromonospora lupini Lupac 08, Isolated from Root Nodules of Lupinus angustifolius.</title>
        <authorList>
            <person name="Alonso-Vega P."/>
            <person name="Normand P."/>
            <person name="Bacigalupe R."/>
            <person name="Pujic P."/>
            <person name="Lajus A."/>
            <person name="Vallenet D."/>
            <person name="Carro L."/>
            <person name="Coll P."/>
            <person name="Trujillo M.E."/>
        </authorList>
    </citation>
    <scope>NUCLEOTIDE SEQUENCE [LARGE SCALE GENOMIC DNA]</scope>
    <source>
        <strain evidence="4">Lupac 08</strain>
    </source>
</reference>
<sequence length="161" mass="16632">MFVRAPGARRTAIPTTLLVTGLLSALLTAGCGHDDDPSVATPSTPPTSAAAPTTAAAPASADSPTAAATASTPAVDREITVTVTKRRINPPTGRVTVAKGQLVRITVTSDVVDELHVHGYDLGARLPAGTPGSVQFRAEKTGLFEVETHETELVLFQLVVR</sequence>
<evidence type="ECO:0008006" key="5">
    <source>
        <dbReference type="Google" id="ProtNLM"/>
    </source>
</evidence>
<feature type="region of interest" description="Disordered" evidence="1">
    <location>
        <begin position="35"/>
        <end position="73"/>
    </location>
</feature>
<dbReference type="eggNOG" id="COG1622">
    <property type="taxonomic scope" value="Bacteria"/>
</dbReference>
<evidence type="ECO:0000256" key="1">
    <source>
        <dbReference type="SAM" id="MobiDB-lite"/>
    </source>
</evidence>
<dbReference type="Gene3D" id="2.60.40.420">
    <property type="entry name" value="Cupredoxins - blue copper proteins"/>
    <property type="match status" value="1"/>
</dbReference>
<evidence type="ECO:0000256" key="2">
    <source>
        <dbReference type="SAM" id="SignalP"/>
    </source>
</evidence>
<dbReference type="InterPro" id="IPR008972">
    <property type="entry name" value="Cupredoxin"/>
</dbReference>
<evidence type="ECO:0000313" key="4">
    <source>
        <dbReference type="Proteomes" id="UP000003448"/>
    </source>
</evidence>
<comment type="caution">
    <text evidence="3">The sequence shown here is derived from an EMBL/GenBank/DDBJ whole genome shotgun (WGS) entry which is preliminary data.</text>
</comment>
<organism evidence="3 4">
    <name type="scientific">Micromonospora lupini str. Lupac 08</name>
    <dbReference type="NCBI Taxonomy" id="1150864"/>
    <lineage>
        <taxon>Bacteria</taxon>
        <taxon>Bacillati</taxon>
        <taxon>Actinomycetota</taxon>
        <taxon>Actinomycetes</taxon>
        <taxon>Micromonosporales</taxon>
        <taxon>Micromonosporaceae</taxon>
        <taxon>Micromonospora</taxon>
    </lineage>
</organism>
<dbReference type="Proteomes" id="UP000003448">
    <property type="component" value="Unassembled WGS sequence"/>
</dbReference>
<gene>
    <name evidence="3" type="ORF">MILUP08_44112</name>
</gene>
<dbReference type="OrthoDB" id="6717945at2"/>
<dbReference type="SUPFAM" id="SSF49503">
    <property type="entry name" value="Cupredoxins"/>
    <property type="match status" value="1"/>
</dbReference>
<proteinExistence type="predicted"/>
<dbReference type="PROSITE" id="PS51257">
    <property type="entry name" value="PROKAR_LIPOPROTEIN"/>
    <property type="match status" value="1"/>
</dbReference>
<feature type="compositionally biased region" description="Low complexity" evidence="1">
    <location>
        <begin position="38"/>
        <end position="73"/>
    </location>
</feature>
<dbReference type="EMBL" id="CAIE01000032">
    <property type="protein sequence ID" value="CCH19194.1"/>
    <property type="molecule type" value="Genomic_DNA"/>
</dbReference>